<reference evidence="2" key="1">
    <citation type="submission" date="2015-03" db="EMBL/GenBank/DDBJ databases">
        <authorList>
            <person name="Wibberg D."/>
        </authorList>
    </citation>
    <scope>NUCLEOTIDE SEQUENCE [LARGE SCALE GENOMIC DNA]</scope>
</reference>
<dbReference type="Proteomes" id="UP000033163">
    <property type="component" value="Chromosome I"/>
</dbReference>
<name>A0A0E4CWN9_9BACL</name>
<evidence type="ECO:0000313" key="1">
    <source>
        <dbReference type="EMBL" id="CQR55501.1"/>
    </source>
</evidence>
<dbReference type="EMBL" id="LN831776">
    <property type="protein sequence ID" value="CQR55501.1"/>
    <property type="molecule type" value="Genomic_DNA"/>
</dbReference>
<dbReference type="PATRIC" id="fig|1073571.4.peg.3305"/>
<gene>
    <name evidence="1" type="ORF">PRIO_3098</name>
</gene>
<dbReference type="STRING" id="483937.AMQ84_29040"/>
<dbReference type="KEGG" id="pri:PRIO_3098"/>
<sequence length="83" mass="9264">MLTLPGLAVFLQENNCDCERIAHETPIRSALDAKQYFDLTKAALDNRLLSMDYIYGGSGDELHTLKIAPAEVVRLNRILAFVV</sequence>
<protein>
    <submittedName>
        <fullName evidence="1">Uncharacterized protein</fullName>
    </submittedName>
</protein>
<evidence type="ECO:0000313" key="2">
    <source>
        <dbReference type="Proteomes" id="UP000033163"/>
    </source>
</evidence>
<organism evidence="1 2">
    <name type="scientific">Paenibacillus riograndensis SBR5</name>
    <dbReference type="NCBI Taxonomy" id="1073571"/>
    <lineage>
        <taxon>Bacteria</taxon>
        <taxon>Bacillati</taxon>
        <taxon>Bacillota</taxon>
        <taxon>Bacilli</taxon>
        <taxon>Bacillales</taxon>
        <taxon>Paenibacillaceae</taxon>
        <taxon>Paenibacillus</taxon>
        <taxon>Paenibacillus sonchi group</taxon>
    </lineage>
</organism>
<proteinExistence type="predicted"/>
<dbReference type="AlphaFoldDB" id="A0A0E4CWN9"/>
<dbReference type="RefSeq" id="WP_020433259.1">
    <property type="nucleotide sequence ID" value="NZ_AGBD01001665.1"/>
</dbReference>
<dbReference type="HOGENOM" id="CLU_2539438_0_0_9"/>
<accession>A0A0E4CWN9</accession>